<dbReference type="Proteomes" id="UP000653358">
    <property type="component" value="Unassembled WGS sequence"/>
</dbReference>
<sequence>MEDSLGSVIVSYLKARIRVILAFVLFIFIFAIVYFLYQINLEPLVYSIQLIGALALVLGVWDFSSYYKKLHRMREFREAILVEMKPLPKPKDEIEEVYQKAIRVLVDSRFELIVQAKNNQKELNDYYTLWAHQIKTPISAMDLLLQTQAEKASPPAELRQELFKIKEYVEMVLQYLRLESMSSDLILKEYDLLALIQGSVKKYSIIFINKRISLELEEIDCTVLTDKKWLTLVLEQIISNALKYTPKGKISIYMNKDKEKTLVIEDTGVGIHPEDINRIFDRGFTGYNGRMDQKSTGIGLYLTKSVLDKLAHTISVESQLGVGTKIEIDLSRKNIELF</sequence>
<protein>
    <recommendedName>
        <fullName evidence="3">histidine kinase</fullName>
        <ecNumber evidence="3">2.7.13.3</ecNumber>
    </recommendedName>
</protein>
<keyword evidence="7 13" id="KW-0418">Kinase</keyword>
<evidence type="ECO:0000256" key="7">
    <source>
        <dbReference type="ARBA" id="ARBA00022777"/>
    </source>
</evidence>
<name>A0ABR6WHK5_9FIRM</name>
<keyword evidence="6 11" id="KW-0812">Transmembrane</keyword>
<dbReference type="RefSeq" id="WP_148602623.1">
    <property type="nucleotide sequence ID" value="NZ_RXYB01000003.1"/>
</dbReference>
<keyword evidence="9" id="KW-0902">Two-component regulatory system</keyword>
<comment type="subcellular location">
    <subcellularLocation>
        <location evidence="2">Cell membrane</location>
        <topology evidence="2">Multi-pass membrane protein</topology>
    </subcellularLocation>
</comment>
<evidence type="ECO:0000256" key="8">
    <source>
        <dbReference type="ARBA" id="ARBA00022989"/>
    </source>
</evidence>
<dbReference type="InterPro" id="IPR036890">
    <property type="entry name" value="HATPase_C_sf"/>
</dbReference>
<dbReference type="PANTHER" id="PTHR45453:SF2">
    <property type="entry name" value="HISTIDINE KINASE"/>
    <property type="match status" value="1"/>
</dbReference>
<feature type="transmembrane region" description="Helical" evidence="11">
    <location>
        <begin position="19"/>
        <end position="37"/>
    </location>
</feature>
<evidence type="ECO:0000256" key="3">
    <source>
        <dbReference type="ARBA" id="ARBA00012438"/>
    </source>
</evidence>
<dbReference type="InterPro" id="IPR005467">
    <property type="entry name" value="His_kinase_dom"/>
</dbReference>
<feature type="domain" description="Histidine kinase" evidence="12">
    <location>
        <begin position="129"/>
        <end position="334"/>
    </location>
</feature>
<keyword evidence="8 11" id="KW-1133">Transmembrane helix</keyword>
<keyword evidence="5" id="KW-0808">Transferase</keyword>
<feature type="transmembrane region" description="Helical" evidence="11">
    <location>
        <begin position="43"/>
        <end position="64"/>
    </location>
</feature>
<evidence type="ECO:0000313" key="13">
    <source>
        <dbReference type="EMBL" id="MBC3795965.1"/>
    </source>
</evidence>
<organism evidence="13 14">
    <name type="scientific">Acetobacterium tundrae</name>
    <dbReference type="NCBI Taxonomy" id="132932"/>
    <lineage>
        <taxon>Bacteria</taxon>
        <taxon>Bacillati</taxon>
        <taxon>Bacillota</taxon>
        <taxon>Clostridia</taxon>
        <taxon>Eubacteriales</taxon>
        <taxon>Eubacteriaceae</taxon>
        <taxon>Acetobacterium</taxon>
    </lineage>
</organism>
<dbReference type="GO" id="GO:0016301">
    <property type="term" value="F:kinase activity"/>
    <property type="evidence" value="ECO:0007669"/>
    <property type="project" value="UniProtKB-KW"/>
</dbReference>
<evidence type="ECO:0000256" key="1">
    <source>
        <dbReference type="ARBA" id="ARBA00000085"/>
    </source>
</evidence>
<reference evidence="13 14" key="1">
    <citation type="journal article" date="2020" name="mSystems">
        <title>Defining Genomic and Predicted Metabolic Features of the Acetobacterium Genus.</title>
        <authorList>
            <person name="Ross D.E."/>
            <person name="Marshall C.W."/>
            <person name="Gulliver D."/>
            <person name="May H.D."/>
            <person name="Norman R.S."/>
        </authorList>
    </citation>
    <scope>NUCLEOTIDE SEQUENCE [LARGE SCALE GENOMIC DNA]</scope>
    <source>
        <strain evidence="13 14">DSM 9173</strain>
    </source>
</reference>
<evidence type="ECO:0000256" key="6">
    <source>
        <dbReference type="ARBA" id="ARBA00022692"/>
    </source>
</evidence>
<keyword evidence="10 11" id="KW-0472">Membrane</keyword>
<dbReference type="PANTHER" id="PTHR45453">
    <property type="entry name" value="PHOSPHATE REGULON SENSOR PROTEIN PHOR"/>
    <property type="match status" value="1"/>
</dbReference>
<dbReference type="InterPro" id="IPR003594">
    <property type="entry name" value="HATPase_dom"/>
</dbReference>
<evidence type="ECO:0000313" key="14">
    <source>
        <dbReference type="Proteomes" id="UP000653358"/>
    </source>
</evidence>
<keyword evidence="4" id="KW-1003">Cell membrane</keyword>
<evidence type="ECO:0000256" key="4">
    <source>
        <dbReference type="ARBA" id="ARBA00022475"/>
    </source>
</evidence>
<evidence type="ECO:0000256" key="10">
    <source>
        <dbReference type="ARBA" id="ARBA00023136"/>
    </source>
</evidence>
<evidence type="ECO:0000256" key="9">
    <source>
        <dbReference type="ARBA" id="ARBA00023012"/>
    </source>
</evidence>
<dbReference type="Pfam" id="PF02518">
    <property type="entry name" value="HATPase_c"/>
    <property type="match status" value="1"/>
</dbReference>
<gene>
    <name evidence="13" type="ORF">GH807_02720</name>
</gene>
<accession>A0ABR6WHK5</accession>
<dbReference type="SMART" id="SM00387">
    <property type="entry name" value="HATPase_c"/>
    <property type="match status" value="1"/>
</dbReference>
<evidence type="ECO:0000256" key="11">
    <source>
        <dbReference type="SAM" id="Phobius"/>
    </source>
</evidence>
<keyword evidence="14" id="KW-1185">Reference proteome</keyword>
<comment type="caution">
    <text evidence="13">The sequence shown here is derived from an EMBL/GenBank/DDBJ whole genome shotgun (WGS) entry which is preliminary data.</text>
</comment>
<proteinExistence type="predicted"/>
<dbReference type="EMBL" id="WJBB01000002">
    <property type="protein sequence ID" value="MBC3795965.1"/>
    <property type="molecule type" value="Genomic_DNA"/>
</dbReference>
<dbReference type="SUPFAM" id="SSF55874">
    <property type="entry name" value="ATPase domain of HSP90 chaperone/DNA topoisomerase II/histidine kinase"/>
    <property type="match status" value="1"/>
</dbReference>
<evidence type="ECO:0000259" key="12">
    <source>
        <dbReference type="PROSITE" id="PS50109"/>
    </source>
</evidence>
<dbReference type="InterPro" id="IPR004358">
    <property type="entry name" value="Sig_transdc_His_kin-like_C"/>
</dbReference>
<evidence type="ECO:0000256" key="5">
    <source>
        <dbReference type="ARBA" id="ARBA00022679"/>
    </source>
</evidence>
<dbReference type="Gene3D" id="3.30.565.10">
    <property type="entry name" value="Histidine kinase-like ATPase, C-terminal domain"/>
    <property type="match status" value="1"/>
</dbReference>
<dbReference type="PROSITE" id="PS50109">
    <property type="entry name" value="HIS_KIN"/>
    <property type="match status" value="1"/>
</dbReference>
<comment type="catalytic activity">
    <reaction evidence="1">
        <text>ATP + protein L-histidine = ADP + protein N-phospho-L-histidine.</text>
        <dbReference type="EC" id="2.7.13.3"/>
    </reaction>
</comment>
<dbReference type="PRINTS" id="PR00344">
    <property type="entry name" value="BCTRLSENSOR"/>
</dbReference>
<dbReference type="InterPro" id="IPR050351">
    <property type="entry name" value="BphY/WalK/GraS-like"/>
</dbReference>
<dbReference type="EC" id="2.7.13.3" evidence="3"/>
<evidence type="ECO:0000256" key="2">
    <source>
        <dbReference type="ARBA" id="ARBA00004651"/>
    </source>
</evidence>